<dbReference type="Gene3D" id="3.30.70.100">
    <property type="match status" value="1"/>
</dbReference>
<dbReference type="InterPro" id="IPR008000">
    <property type="entry name" value="Rham/fucose_mutarotase"/>
</dbReference>
<accession>A0ABU9TA01</accession>
<dbReference type="EMBL" id="JBBMQO010000009">
    <property type="protein sequence ID" value="MEM5502958.1"/>
    <property type="molecule type" value="Genomic_DNA"/>
</dbReference>
<evidence type="ECO:0000313" key="2">
    <source>
        <dbReference type="Proteomes" id="UP001477870"/>
    </source>
</evidence>
<dbReference type="PANTHER" id="PTHR34389:SF2">
    <property type="entry name" value="L-RHAMNOSE MUTAROTASE"/>
    <property type="match status" value="1"/>
</dbReference>
<organism evidence="1 2">
    <name type="scientific">Ahrensia kielensis</name>
    <dbReference type="NCBI Taxonomy" id="76980"/>
    <lineage>
        <taxon>Bacteria</taxon>
        <taxon>Pseudomonadati</taxon>
        <taxon>Pseudomonadota</taxon>
        <taxon>Alphaproteobacteria</taxon>
        <taxon>Hyphomicrobiales</taxon>
        <taxon>Ahrensiaceae</taxon>
        <taxon>Ahrensia</taxon>
    </lineage>
</organism>
<protein>
    <submittedName>
        <fullName evidence="1">L-rhamnose mutarotase</fullName>
    </submittedName>
</protein>
<comment type="caution">
    <text evidence="1">The sequence shown here is derived from an EMBL/GenBank/DDBJ whole genome shotgun (WGS) entry which is preliminary data.</text>
</comment>
<dbReference type="Proteomes" id="UP001477870">
    <property type="component" value="Unassembled WGS sequence"/>
</dbReference>
<dbReference type="SUPFAM" id="SSF54909">
    <property type="entry name" value="Dimeric alpha+beta barrel"/>
    <property type="match status" value="1"/>
</dbReference>
<dbReference type="PANTHER" id="PTHR34389">
    <property type="entry name" value="L-RHAMNOSE MUTAROTASE"/>
    <property type="match status" value="1"/>
</dbReference>
<dbReference type="Pfam" id="PF05336">
    <property type="entry name" value="rhaM"/>
    <property type="match status" value="1"/>
</dbReference>
<proteinExistence type="predicted"/>
<gene>
    <name evidence="1" type="ORF">WNY59_15315</name>
</gene>
<sequence>MNRRIAMVINVRPEHREEYLRLHKEPDPIVMQALRDANHVNYTIFNLGNLLVCTFTYTGKDLDADRTRLRQRPDLQDWMQKTANMQEQFEVTQEGNWWSVMDEVLHDV</sequence>
<evidence type="ECO:0000313" key="1">
    <source>
        <dbReference type="EMBL" id="MEM5502958.1"/>
    </source>
</evidence>
<name>A0ABU9TA01_9HYPH</name>
<dbReference type="RefSeq" id="WP_342849164.1">
    <property type="nucleotide sequence ID" value="NZ_JBBMQO010000009.1"/>
</dbReference>
<reference evidence="1 2" key="1">
    <citation type="submission" date="2024-03" db="EMBL/GenBank/DDBJ databases">
        <title>Community enrichment and isolation of bacterial strains for fucoidan degradation.</title>
        <authorList>
            <person name="Sichert A."/>
        </authorList>
    </citation>
    <scope>NUCLEOTIDE SEQUENCE [LARGE SCALE GENOMIC DNA]</scope>
    <source>
        <strain evidence="1 2">AS62</strain>
    </source>
</reference>
<keyword evidence="2" id="KW-1185">Reference proteome</keyword>
<dbReference type="InterPro" id="IPR011008">
    <property type="entry name" value="Dimeric_a/b-barrel"/>
</dbReference>